<evidence type="ECO:0000256" key="4">
    <source>
        <dbReference type="ARBA" id="ARBA00005259"/>
    </source>
</evidence>
<evidence type="ECO:0000313" key="17">
    <source>
        <dbReference type="EMBL" id="SFI40989.1"/>
    </source>
</evidence>
<dbReference type="PANTHER" id="PTHR38011:SF7">
    <property type="entry name" value="2,5-DIAMINO-6-RIBOSYLAMINO-4(3H)-PYRIMIDINONE 5'-PHOSPHATE REDUCTASE"/>
    <property type="match status" value="1"/>
</dbReference>
<protein>
    <recommendedName>
        <fullName evidence="12">Riboflavin biosynthesis protein RibD</fullName>
    </recommendedName>
    <domain>
        <recommendedName>
            <fullName evidence="12">Diaminohydroxyphosphoribosylaminopyrimidine deaminase</fullName>
            <shortName evidence="12">DRAP deaminase</shortName>
            <ecNumber evidence="12">3.5.4.26</ecNumber>
        </recommendedName>
        <alternativeName>
            <fullName evidence="12">Riboflavin-specific deaminase</fullName>
        </alternativeName>
    </domain>
    <domain>
        <recommendedName>
            <fullName evidence="12">5-amino-6-(5-phosphoribosylamino)uracil reductase</fullName>
            <ecNumber evidence="12">1.1.1.193</ecNumber>
        </recommendedName>
        <alternativeName>
            <fullName evidence="12">HTP reductase</fullName>
        </alternativeName>
    </domain>
</protein>
<dbReference type="AlphaFoldDB" id="A0A1I3HZH0"/>
<keyword evidence="11" id="KW-0511">Multifunctional enzyme</keyword>
<evidence type="ECO:0000256" key="10">
    <source>
        <dbReference type="ARBA" id="ARBA00023002"/>
    </source>
</evidence>
<proteinExistence type="inferred from homology"/>
<organism evidence="17 18">
    <name type="scientific">Albimonas pacifica</name>
    <dbReference type="NCBI Taxonomy" id="1114924"/>
    <lineage>
        <taxon>Bacteria</taxon>
        <taxon>Pseudomonadati</taxon>
        <taxon>Pseudomonadota</taxon>
        <taxon>Alphaproteobacteria</taxon>
        <taxon>Rhodobacterales</taxon>
        <taxon>Paracoccaceae</taxon>
        <taxon>Albimonas</taxon>
    </lineage>
</organism>
<dbReference type="Gene3D" id="3.40.430.10">
    <property type="entry name" value="Dihydrofolate Reductase, subunit A"/>
    <property type="match status" value="1"/>
</dbReference>
<feature type="binding site" evidence="14">
    <location>
        <position position="204"/>
    </location>
    <ligand>
        <name>NADP(+)</name>
        <dbReference type="ChEBI" id="CHEBI:58349"/>
    </ligand>
</feature>
<feature type="binding site" evidence="14">
    <location>
        <begin position="314"/>
        <end position="320"/>
    </location>
    <ligand>
        <name>NADP(+)</name>
        <dbReference type="ChEBI" id="CHEBI:58349"/>
    </ligand>
</feature>
<evidence type="ECO:0000259" key="16">
    <source>
        <dbReference type="PROSITE" id="PS51747"/>
    </source>
</evidence>
<feature type="binding site" evidence="14">
    <location>
        <position position="208"/>
    </location>
    <ligand>
        <name>NADP(+)</name>
        <dbReference type="ChEBI" id="CHEBI:58349"/>
    </ligand>
</feature>
<feature type="binding site" evidence="15">
    <location>
        <position position="53"/>
    </location>
    <ligand>
        <name>Zn(2+)</name>
        <dbReference type="ChEBI" id="CHEBI:29105"/>
        <note>catalytic</note>
    </ligand>
</feature>
<dbReference type="InterPro" id="IPR016192">
    <property type="entry name" value="APOBEC/CMP_deaminase_Zn-bd"/>
</dbReference>
<evidence type="ECO:0000256" key="5">
    <source>
        <dbReference type="ARBA" id="ARBA00007417"/>
    </source>
</evidence>
<keyword evidence="12" id="KW-0378">Hydrolase</keyword>
<name>A0A1I3HZH0_9RHOB</name>
<dbReference type="CDD" id="cd01284">
    <property type="entry name" value="Riboflavin_deaminase-reductase"/>
    <property type="match status" value="1"/>
</dbReference>
<dbReference type="EC" id="1.1.1.193" evidence="12"/>
<dbReference type="InterPro" id="IPR002734">
    <property type="entry name" value="RibDG_C"/>
</dbReference>
<dbReference type="PANTHER" id="PTHR38011">
    <property type="entry name" value="DIHYDROFOLATE REDUCTASE FAMILY PROTEIN (AFU_ORTHOLOGUE AFUA_8G06820)"/>
    <property type="match status" value="1"/>
</dbReference>
<feature type="binding site" evidence="15">
    <location>
        <position position="83"/>
    </location>
    <ligand>
        <name>Zn(2+)</name>
        <dbReference type="ChEBI" id="CHEBI:29105"/>
        <note>catalytic</note>
    </ligand>
</feature>
<evidence type="ECO:0000256" key="9">
    <source>
        <dbReference type="ARBA" id="ARBA00022857"/>
    </source>
</evidence>
<reference evidence="17 18" key="1">
    <citation type="submission" date="2016-10" db="EMBL/GenBank/DDBJ databases">
        <authorList>
            <person name="de Groot N.N."/>
        </authorList>
    </citation>
    <scope>NUCLEOTIDE SEQUENCE [LARGE SCALE GENOMIC DNA]</scope>
    <source>
        <strain evidence="17 18">CGMCC 1.11030</strain>
    </source>
</reference>
<keyword evidence="6 12" id="KW-0686">Riboflavin biosynthesis</keyword>
<dbReference type="STRING" id="1114924.SAMN05216258_106253"/>
<dbReference type="EC" id="3.5.4.26" evidence="12"/>
<evidence type="ECO:0000313" key="18">
    <source>
        <dbReference type="Proteomes" id="UP000199377"/>
    </source>
</evidence>
<comment type="similarity">
    <text evidence="5 12">In the C-terminal section; belongs to the HTP reductase family.</text>
</comment>
<feature type="binding site" evidence="14">
    <location>
        <position position="215"/>
    </location>
    <ligand>
        <name>substrate</name>
    </ligand>
</feature>
<dbReference type="GO" id="GO:0008703">
    <property type="term" value="F:5-amino-6-(5-phosphoribosylamino)uracil reductase activity"/>
    <property type="evidence" value="ECO:0007669"/>
    <property type="project" value="UniProtKB-EC"/>
</dbReference>
<evidence type="ECO:0000256" key="8">
    <source>
        <dbReference type="ARBA" id="ARBA00022833"/>
    </source>
</evidence>
<comment type="catalytic activity">
    <reaction evidence="12">
        <text>2,5-diamino-6-hydroxy-4-(5-phosphoribosylamino)-pyrimidine + H2O + H(+) = 5-amino-6-(5-phospho-D-ribosylamino)uracil + NH4(+)</text>
        <dbReference type="Rhea" id="RHEA:21868"/>
        <dbReference type="ChEBI" id="CHEBI:15377"/>
        <dbReference type="ChEBI" id="CHEBI:15378"/>
        <dbReference type="ChEBI" id="CHEBI:28938"/>
        <dbReference type="ChEBI" id="CHEBI:58453"/>
        <dbReference type="ChEBI" id="CHEBI:58614"/>
        <dbReference type="EC" id="3.5.4.26"/>
    </reaction>
</comment>
<dbReference type="EMBL" id="FOQH01000006">
    <property type="protein sequence ID" value="SFI40989.1"/>
    <property type="molecule type" value="Genomic_DNA"/>
</dbReference>
<evidence type="ECO:0000256" key="11">
    <source>
        <dbReference type="ARBA" id="ARBA00023268"/>
    </source>
</evidence>
<dbReference type="PROSITE" id="PS51747">
    <property type="entry name" value="CYT_DCMP_DEAMINASES_2"/>
    <property type="match status" value="1"/>
</dbReference>
<evidence type="ECO:0000256" key="15">
    <source>
        <dbReference type="PIRSR" id="PIRSR006769-3"/>
    </source>
</evidence>
<comment type="similarity">
    <text evidence="4 12">In the N-terminal section; belongs to the cytidine and deoxycytidylate deaminase family.</text>
</comment>
<dbReference type="InterPro" id="IPR050765">
    <property type="entry name" value="Riboflavin_Biosynth_HTPR"/>
</dbReference>
<dbReference type="InterPro" id="IPR002125">
    <property type="entry name" value="CMP_dCMP_dom"/>
</dbReference>
<comment type="cofactor">
    <cofactor evidence="12 15">
        <name>Zn(2+)</name>
        <dbReference type="ChEBI" id="CHEBI:29105"/>
    </cofactor>
    <text evidence="12 15">Binds 1 zinc ion.</text>
</comment>
<comment type="pathway">
    <text evidence="2 12">Cofactor biosynthesis; riboflavin biosynthesis; 5-amino-6-(D-ribitylamino)uracil from GTP: step 2/4.</text>
</comment>
<sequence length="382" mass="39136">MADEQDLRWMRAALSMARRAVGRTAPNPAVGCVIVKGGVALGRGFTQPSGRPHAETVALAQAEALFGPGAARGADVYVTLEPCAHHGRTPPCADALAAAGVARVVCAAGDPDPRVDGRGFARLREAGVAVETGVLAAEAEAMNAGFLSRHRRGRPWLTLKLATSLDGRIATASGDSKWITGEAARARVHLMRAEHDAILAGIGTVRADDPALDVRLPGMADRSPLPVVFDPRLTLAAATRLGSGARPALVLHLPVGAPDGPEAHRETEMRERGLTLQAIPPAPGGGGGPALLDPRAALEALAEAGITRAFCEGGGRLAGALLAAGLVDELALFSGGAAIGAEGLPALGPLGLGRLAEAARLRCVETRRLGPDALSLWRPDHA</sequence>
<evidence type="ECO:0000256" key="3">
    <source>
        <dbReference type="ARBA" id="ARBA00004910"/>
    </source>
</evidence>
<feature type="binding site" evidence="14">
    <location>
        <position position="162"/>
    </location>
    <ligand>
        <name>NADP(+)</name>
        <dbReference type="ChEBI" id="CHEBI:58349"/>
    </ligand>
</feature>
<keyword evidence="9 12" id="KW-0521">NADP</keyword>
<dbReference type="RefSeq" id="WP_092860660.1">
    <property type="nucleotide sequence ID" value="NZ_FOQH01000006.1"/>
</dbReference>
<dbReference type="PROSITE" id="PS00903">
    <property type="entry name" value="CYT_DCMP_DEAMINASES_1"/>
    <property type="match status" value="1"/>
</dbReference>
<evidence type="ECO:0000256" key="6">
    <source>
        <dbReference type="ARBA" id="ARBA00022619"/>
    </source>
</evidence>
<dbReference type="PIRSF" id="PIRSF006769">
    <property type="entry name" value="RibD"/>
    <property type="match status" value="1"/>
</dbReference>
<evidence type="ECO:0000256" key="2">
    <source>
        <dbReference type="ARBA" id="ARBA00004882"/>
    </source>
</evidence>
<accession>A0A1I3HZH0</accession>
<dbReference type="GO" id="GO:0009231">
    <property type="term" value="P:riboflavin biosynthetic process"/>
    <property type="evidence" value="ECO:0007669"/>
    <property type="project" value="UniProtKB-UniPathway"/>
</dbReference>
<comment type="function">
    <text evidence="1 12">Converts 2,5-diamino-6-(ribosylamino)-4(3h)-pyrimidinone 5'-phosphate into 5-amino-6-(ribosylamino)-2,4(1h,3h)-pyrimidinedione 5'-phosphate.</text>
</comment>
<dbReference type="Proteomes" id="UP000199377">
    <property type="component" value="Unassembled WGS sequence"/>
</dbReference>
<dbReference type="Pfam" id="PF00383">
    <property type="entry name" value="dCMP_cyt_deam_1"/>
    <property type="match status" value="1"/>
</dbReference>
<dbReference type="OrthoDB" id="9800865at2"/>
<keyword evidence="7 12" id="KW-0479">Metal-binding</keyword>
<dbReference type="InterPro" id="IPR004794">
    <property type="entry name" value="Eubact_RibD"/>
</dbReference>
<keyword evidence="18" id="KW-1185">Reference proteome</keyword>
<dbReference type="InterPro" id="IPR024072">
    <property type="entry name" value="DHFR-like_dom_sf"/>
</dbReference>
<feature type="domain" description="CMP/dCMP-type deaminase" evidence="16">
    <location>
        <begin position="4"/>
        <end position="131"/>
    </location>
</feature>
<comment type="pathway">
    <text evidence="3 12">Cofactor biosynthesis; riboflavin biosynthesis; 5-amino-6-(D-ribitylamino)uracil from GTP: step 3/4.</text>
</comment>
<dbReference type="InterPro" id="IPR016193">
    <property type="entry name" value="Cytidine_deaminase-like"/>
</dbReference>
<keyword evidence="10 12" id="KW-0560">Oxidoreductase</keyword>
<feature type="binding site" evidence="14">
    <location>
        <position position="178"/>
    </location>
    <ligand>
        <name>NADP(+)</name>
        <dbReference type="ChEBI" id="CHEBI:58349"/>
    </ligand>
</feature>
<feature type="binding site" evidence="14">
    <location>
        <position position="192"/>
    </location>
    <ligand>
        <name>substrate</name>
    </ligand>
</feature>
<gene>
    <name evidence="17" type="ORF">SAMN05216258_106253</name>
</gene>
<evidence type="ECO:0000256" key="7">
    <source>
        <dbReference type="ARBA" id="ARBA00022723"/>
    </source>
</evidence>
<dbReference type="UniPathway" id="UPA00275">
    <property type="reaction ID" value="UER00401"/>
</dbReference>
<evidence type="ECO:0000256" key="1">
    <source>
        <dbReference type="ARBA" id="ARBA00002151"/>
    </source>
</evidence>
<feature type="binding site" evidence="14">
    <location>
        <position position="176"/>
    </location>
    <ligand>
        <name>substrate</name>
    </ligand>
</feature>
<feature type="binding site" evidence="14">
    <location>
        <position position="212"/>
    </location>
    <ligand>
        <name>substrate</name>
    </ligand>
</feature>
<evidence type="ECO:0000256" key="14">
    <source>
        <dbReference type="PIRSR" id="PIRSR006769-2"/>
    </source>
</evidence>
<dbReference type="SUPFAM" id="SSF53927">
    <property type="entry name" value="Cytidine deaminase-like"/>
    <property type="match status" value="1"/>
</dbReference>
<dbReference type="NCBIfam" id="TIGR00326">
    <property type="entry name" value="eubact_ribD"/>
    <property type="match status" value="1"/>
</dbReference>
<dbReference type="SUPFAM" id="SSF53597">
    <property type="entry name" value="Dihydrofolate reductase-like"/>
    <property type="match status" value="1"/>
</dbReference>
<comment type="catalytic activity">
    <reaction evidence="12">
        <text>5-amino-6-(5-phospho-D-ribitylamino)uracil + NADP(+) = 5-amino-6-(5-phospho-D-ribosylamino)uracil + NADPH + H(+)</text>
        <dbReference type="Rhea" id="RHEA:17845"/>
        <dbReference type="ChEBI" id="CHEBI:15378"/>
        <dbReference type="ChEBI" id="CHEBI:57783"/>
        <dbReference type="ChEBI" id="CHEBI:58349"/>
        <dbReference type="ChEBI" id="CHEBI:58421"/>
        <dbReference type="ChEBI" id="CHEBI:58453"/>
        <dbReference type="EC" id="1.1.1.193"/>
    </reaction>
</comment>
<dbReference type="Gene3D" id="3.40.140.10">
    <property type="entry name" value="Cytidine Deaminase, domain 2"/>
    <property type="match status" value="1"/>
</dbReference>
<dbReference type="GO" id="GO:0008270">
    <property type="term" value="F:zinc ion binding"/>
    <property type="evidence" value="ECO:0007669"/>
    <property type="project" value="InterPro"/>
</dbReference>
<feature type="binding site" evidence="14">
    <location>
        <position position="312"/>
    </location>
    <ligand>
        <name>substrate</name>
    </ligand>
</feature>
<dbReference type="Pfam" id="PF01872">
    <property type="entry name" value="RibD_C"/>
    <property type="match status" value="1"/>
</dbReference>
<evidence type="ECO:0000256" key="12">
    <source>
        <dbReference type="PIRNR" id="PIRNR006769"/>
    </source>
</evidence>
<evidence type="ECO:0000256" key="13">
    <source>
        <dbReference type="PIRSR" id="PIRSR006769-1"/>
    </source>
</evidence>
<dbReference type="GO" id="GO:0008835">
    <property type="term" value="F:diaminohydroxyphosphoribosylaminopyrimidine deaminase activity"/>
    <property type="evidence" value="ECO:0007669"/>
    <property type="project" value="UniProtKB-EC"/>
</dbReference>
<feature type="active site" description="Proton donor" evidence="13">
    <location>
        <position position="55"/>
    </location>
</feature>
<keyword evidence="8 12" id="KW-0862">Zinc</keyword>
<feature type="binding site" evidence="15">
    <location>
        <position position="92"/>
    </location>
    <ligand>
        <name>Zn(2+)</name>
        <dbReference type="ChEBI" id="CHEBI:29105"/>
        <note>catalytic</note>
    </ligand>
</feature>